<dbReference type="Gene3D" id="2.60.40.10">
    <property type="entry name" value="Immunoglobulins"/>
    <property type="match status" value="1"/>
</dbReference>
<dbReference type="InterPro" id="IPR002909">
    <property type="entry name" value="IPT_dom"/>
</dbReference>
<keyword evidence="4" id="KW-1185">Reference proteome</keyword>
<protein>
    <recommendedName>
        <fullName evidence="2">RHD domain-containing protein</fullName>
    </recommendedName>
</protein>
<feature type="region of interest" description="Disordered" evidence="1">
    <location>
        <begin position="685"/>
        <end position="713"/>
    </location>
</feature>
<dbReference type="Gene3D" id="2.60.40.340">
    <property type="entry name" value="Rel homology domain (RHD), DNA-binding domain"/>
    <property type="match status" value="1"/>
</dbReference>
<dbReference type="FunFam" id="2.60.40.340:FF:000006">
    <property type="entry name" value="Dorsal isoform 1-B"/>
    <property type="match status" value="1"/>
</dbReference>
<proteinExistence type="predicted"/>
<dbReference type="GO" id="GO:0000978">
    <property type="term" value="F:RNA polymerase II cis-regulatory region sequence-specific DNA binding"/>
    <property type="evidence" value="ECO:0007669"/>
    <property type="project" value="TreeGrafter"/>
</dbReference>
<dbReference type="GO" id="GO:0005737">
    <property type="term" value="C:cytoplasm"/>
    <property type="evidence" value="ECO:0007669"/>
    <property type="project" value="InterPro"/>
</dbReference>
<accession>A0A8J2RC39</accession>
<dbReference type="InterPro" id="IPR032397">
    <property type="entry name" value="RHD_dimer"/>
</dbReference>
<dbReference type="OrthoDB" id="7881762at2759"/>
<dbReference type="InterPro" id="IPR011539">
    <property type="entry name" value="RHD_DNA_bind_dom"/>
</dbReference>
<dbReference type="PROSITE" id="PS50254">
    <property type="entry name" value="REL_2"/>
    <property type="match status" value="1"/>
</dbReference>
<dbReference type="GO" id="GO:0005634">
    <property type="term" value="C:nucleus"/>
    <property type="evidence" value="ECO:0007669"/>
    <property type="project" value="TreeGrafter"/>
</dbReference>
<dbReference type="InterPro" id="IPR030492">
    <property type="entry name" value="RHD_CS"/>
</dbReference>
<sequence length="864" mass="95441">MNTTKPNNTGSELNISDVLAVIEGDPDYTGQGQPSKDSNSVKSLDKIEPKVEVPNFTMNTADVGADAKHKAQVKIIEQPASKALRFRYECEGRSAGSLPGANSTTENKTYPTIQVLGYRGKAVVVVSCVTKDFPYKPHPHSLVGKEGCKKGVCTLEINNENMICTFSNLGVQCVKKKGIEEALKLPGFAHKNQPQSIDLNAVRLCFQVFLEGQKGKFTMALKPVVSEAIYDKKAMCELTICKLSDCTSPVNGGKEIILLCDKVTKDDIQVVFYHEEEGHLIWEGIGEFSASDVHKQVAITFRTPRYRVTDVSYCKDDYVHSLVEEPISLYVQLRRPSDGACSESRRFEYLPMDSGSVDAVVPPFDNSALFASKRFKPDFPLYTHILALDAAVLARQMFRAPDESRQYSDAFVQCSLLQERESKTEEKQLEIPTKIEIEAATDKPLEKSVDLKLHEQQKESRSGLNEAPPPLPEKGAGFAKLKSNLIKSSESIEYSKQKSQKSIGKTVNFDRSSLSTIMSEFDSDGRLSVASSEDLNSRLSAAFSDYSDLTDVRSIAEESEVDLNDSLSLISSTHTLNDRLSQVSDATDISIVSDQTVIHDSKSESGSIDTIEQQLELLESMSVDPDCQTYSSFQMAMKHPFYGWPIRTHPIDSPAEAIFNDLVYDDPTDDPILKLEVPLPAVPPRVESKTVSTPPLPPRRFKKLNQPLPDPPTRDLGLKSALQALKQTFKKAKPMSKSEASLNSSVSIHSSQRSIYNSQENVGDAHQNVSAMDEQISEPDTVKNDNEVPAEQKLSESPVIQAAVPSVVVDQVDPDNLTEAENYALYMRLAPLATTSEFDENETLSMLYAELTPNRDAVPVQNGK</sequence>
<dbReference type="GO" id="GO:0000981">
    <property type="term" value="F:DNA-binding transcription factor activity, RNA polymerase II-specific"/>
    <property type="evidence" value="ECO:0007669"/>
    <property type="project" value="TreeGrafter"/>
</dbReference>
<dbReference type="PANTHER" id="PTHR24169:SF25">
    <property type="entry name" value="DORSAL-RELATED IMMUNITY FACTOR DIF-RELATED"/>
    <property type="match status" value="1"/>
</dbReference>
<dbReference type="EMBL" id="CAKKLH010000024">
    <property type="protein sequence ID" value="CAH0099799.1"/>
    <property type="molecule type" value="Genomic_DNA"/>
</dbReference>
<dbReference type="GO" id="GO:0045944">
    <property type="term" value="P:positive regulation of transcription by RNA polymerase II"/>
    <property type="evidence" value="ECO:0007669"/>
    <property type="project" value="TreeGrafter"/>
</dbReference>
<dbReference type="GO" id="GO:0007249">
    <property type="term" value="P:canonical NF-kappaB signal transduction"/>
    <property type="evidence" value="ECO:0007669"/>
    <property type="project" value="TreeGrafter"/>
</dbReference>
<dbReference type="AlphaFoldDB" id="A0A8J2RC39"/>
<organism evidence="3 4">
    <name type="scientific">Daphnia galeata</name>
    <dbReference type="NCBI Taxonomy" id="27404"/>
    <lineage>
        <taxon>Eukaryota</taxon>
        <taxon>Metazoa</taxon>
        <taxon>Ecdysozoa</taxon>
        <taxon>Arthropoda</taxon>
        <taxon>Crustacea</taxon>
        <taxon>Branchiopoda</taxon>
        <taxon>Diplostraca</taxon>
        <taxon>Cladocera</taxon>
        <taxon>Anomopoda</taxon>
        <taxon>Daphniidae</taxon>
        <taxon>Daphnia</taxon>
    </lineage>
</organism>
<dbReference type="Pfam" id="PF16179">
    <property type="entry name" value="RHD_dimer"/>
    <property type="match status" value="1"/>
</dbReference>
<dbReference type="InterPro" id="IPR013783">
    <property type="entry name" value="Ig-like_fold"/>
</dbReference>
<evidence type="ECO:0000313" key="4">
    <source>
        <dbReference type="Proteomes" id="UP000789390"/>
    </source>
</evidence>
<dbReference type="GO" id="GO:0033554">
    <property type="term" value="P:cellular response to stress"/>
    <property type="evidence" value="ECO:0007669"/>
    <property type="project" value="TreeGrafter"/>
</dbReference>
<dbReference type="InterPro" id="IPR037059">
    <property type="entry name" value="RHD_DNA_bind_dom_sf"/>
</dbReference>
<dbReference type="SUPFAM" id="SSF49417">
    <property type="entry name" value="p53-like transcription factors"/>
    <property type="match status" value="1"/>
</dbReference>
<dbReference type="SUPFAM" id="SSF81296">
    <property type="entry name" value="E set domains"/>
    <property type="match status" value="1"/>
</dbReference>
<feature type="region of interest" description="Disordered" evidence="1">
    <location>
        <begin position="454"/>
        <end position="476"/>
    </location>
</feature>
<dbReference type="InterPro" id="IPR014756">
    <property type="entry name" value="Ig_E-set"/>
</dbReference>
<dbReference type="GO" id="GO:0038061">
    <property type="term" value="P:non-canonical NF-kappaB signal transduction"/>
    <property type="evidence" value="ECO:0007669"/>
    <property type="project" value="TreeGrafter"/>
</dbReference>
<dbReference type="GO" id="GO:0045087">
    <property type="term" value="P:innate immune response"/>
    <property type="evidence" value="ECO:0007669"/>
    <property type="project" value="TreeGrafter"/>
</dbReference>
<feature type="domain" description="RHD" evidence="2">
    <location>
        <begin position="68"/>
        <end position="236"/>
    </location>
</feature>
<dbReference type="SMART" id="SM00429">
    <property type="entry name" value="IPT"/>
    <property type="match status" value="1"/>
</dbReference>
<evidence type="ECO:0000313" key="3">
    <source>
        <dbReference type="EMBL" id="CAH0099799.1"/>
    </source>
</evidence>
<dbReference type="InterPro" id="IPR008967">
    <property type="entry name" value="p53-like_TF_DNA-bd_sf"/>
</dbReference>
<dbReference type="PRINTS" id="PR00057">
    <property type="entry name" value="NFKBTNSCPFCT"/>
</dbReference>
<feature type="region of interest" description="Disordered" evidence="1">
    <location>
        <begin position="24"/>
        <end position="44"/>
    </location>
</feature>
<gene>
    <name evidence="3" type="ORF">DGAL_LOCUS1957</name>
</gene>
<comment type="caution">
    <text evidence="3">The sequence shown here is derived from an EMBL/GenBank/DDBJ whole genome shotgun (WGS) entry which is preliminary data.</text>
</comment>
<dbReference type="Proteomes" id="UP000789390">
    <property type="component" value="Unassembled WGS sequence"/>
</dbReference>
<evidence type="ECO:0000259" key="2">
    <source>
        <dbReference type="PROSITE" id="PS50254"/>
    </source>
</evidence>
<reference evidence="3" key="1">
    <citation type="submission" date="2021-11" db="EMBL/GenBank/DDBJ databases">
        <authorList>
            <person name="Schell T."/>
        </authorList>
    </citation>
    <scope>NUCLEOTIDE SEQUENCE</scope>
    <source>
        <strain evidence="3">M5</strain>
    </source>
</reference>
<dbReference type="Pfam" id="PF00554">
    <property type="entry name" value="RHD_DNA_bind"/>
    <property type="match status" value="1"/>
</dbReference>
<dbReference type="InterPro" id="IPR000451">
    <property type="entry name" value="NFkB/Dor"/>
</dbReference>
<dbReference type="PANTHER" id="PTHR24169">
    <property type="entry name" value="NUCLEAR FACTOR NF-KAPPA-B PROTEIN"/>
    <property type="match status" value="1"/>
</dbReference>
<name>A0A8J2RC39_9CRUS</name>
<feature type="compositionally biased region" description="Polar residues" evidence="1">
    <location>
        <begin position="30"/>
        <end position="42"/>
    </location>
</feature>
<dbReference type="PROSITE" id="PS01204">
    <property type="entry name" value="REL_1"/>
    <property type="match status" value="1"/>
</dbReference>
<evidence type="ECO:0000256" key="1">
    <source>
        <dbReference type="SAM" id="MobiDB-lite"/>
    </source>
</evidence>
<dbReference type="GO" id="GO:0034097">
    <property type="term" value="P:response to cytokine"/>
    <property type="evidence" value="ECO:0007669"/>
    <property type="project" value="TreeGrafter"/>
</dbReference>